<keyword evidence="3" id="KW-0378">Hydrolase</keyword>
<dbReference type="PANTHER" id="PTHR14859:SF1">
    <property type="entry name" value="PGAP2-INTERACTING PROTEIN"/>
    <property type="match status" value="1"/>
</dbReference>
<dbReference type="InterPro" id="IPR005135">
    <property type="entry name" value="Endo/exonuclease/phosphatase"/>
</dbReference>
<evidence type="ECO:0000313" key="4">
    <source>
        <dbReference type="Proteomes" id="UP001596978"/>
    </source>
</evidence>
<dbReference type="Proteomes" id="UP001596978">
    <property type="component" value="Unassembled WGS sequence"/>
</dbReference>
<gene>
    <name evidence="3" type="ORF">ACFQ1M_02035</name>
</gene>
<evidence type="ECO:0000259" key="2">
    <source>
        <dbReference type="Pfam" id="PF03372"/>
    </source>
</evidence>
<accession>A0ABW3CWK2</accession>
<dbReference type="EMBL" id="JBHTJH010000003">
    <property type="protein sequence ID" value="MFD0860973.1"/>
    <property type="molecule type" value="Genomic_DNA"/>
</dbReference>
<keyword evidence="1" id="KW-1133">Transmembrane helix</keyword>
<name>A0ABW3CWK2_9FLAO</name>
<dbReference type="Gene3D" id="3.60.10.10">
    <property type="entry name" value="Endonuclease/exonuclease/phosphatase"/>
    <property type="match status" value="1"/>
</dbReference>
<protein>
    <submittedName>
        <fullName evidence="3">Endonuclease/exonuclease/phosphatase family protein</fullName>
    </submittedName>
</protein>
<evidence type="ECO:0000256" key="1">
    <source>
        <dbReference type="SAM" id="Phobius"/>
    </source>
</evidence>
<keyword evidence="4" id="KW-1185">Reference proteome</keyword>
<dbReference type="PANTHER" id="PTHR14859">
    <property type="entry name" value="CALCOFLUOR WHITE HYPERSENSITIVE PROTEIN PRECURSOR"/>
    <property type="match status" value="1"/>
</dbReference>
<keyword evidence="1" id="KW-0472">Membrane</keyword>
<sequence>MKKILSFLLKAILFFVVGFFAFFFWASSSNLEESEYEKSMTLDVENVTKNDSLFTIATYNIGYLSGMTNNTAKARPRLLFDSNLTKVQEVIESSHIDILALQEIDYASSRSHFVDQQKALAEMGYANVAQAINWDKKYVPFPKSPWSAHFGKVVSGQSILSKFPIMEHQRIILDKVERLNFFEAPFYLDRLAQVATILIDNRPVKVINVHTEAFDQETRMKHLNRLADLYKKYASDHPTILLGDFNSEPKEETLLKDIIMSIEGIDAAVNDLNEGTFPSIDPTRRIDFIFYNKRFIEAISSRVITEVEDASDHLPVMMTFRLKK</sequence>
<dbReference type="Pfam" id="PF03372">
    <property type="entry name" value="Exo_endo_phos"/>
    <property type="match status" value="1"/>
</dbReference>
<dbReference type="InterPro" id="IPR051916">
    <property type="entry name" value="GPI-anchor_lipid_remodeler"/>
</dbReference>
<feature type="domain" description="Endonuclease/exonuclease/phosphatase" evidence="2">
    <location>
        <begin position="57"/>
        <end position="313"/>
    </location>
</feature>
<keyword evidence="3" id="KW-0540">Nuclease</keyword>
<comment type="caution">
    <text evidence="3">The sequence shown here is derived from an EMBL/GenBank/DDBJ whole genome shotgun (WGS) entry which is preliminary data.</text>
</comment>
<keyword evidence="3" id="KW-0255">Endonuclease</keyword>
<dbReference type="GO" id="GO:0004519">
    <property type="term" value="F:endonuclease activity"/>
    <property type="evidence" value="ECO:0007669"/>
    <property type="project" value="UniProtKB-KW"/>
</dbReference>
<reference evidence="4" key="1">
    <citation type="journal article" date="2019" name="Int. J. Syst. Evol. Microbiol.">
        <title>The Global Catalogue of Microorganisms (GCM) 10K type strain sequencing project: providing services to taxonomists for standard genome sequencing and annotation.</title>
        <authorList>
            <consortium name="The Broad Institute Genomics Platform"/>
            <consortium name="The Broad Institute Genome Sequencing Center for Infectious Disease"/>
            <person name="Wu L."/>
            <person name="Ma J."/>
        </authorList>
    </citation>
    <scope>NUCLEOTIDE SEQUENCE [LARGE SCALE GENOMIC DNA]</scope>
    <source>
        <strain evidence="4">CCUG 62952</strain>
    </source>
</reference>
<proteinExistence type="predicted"/>
<dbReference type="InterPro" id="IPR036691">
    <property type="entry name" value="Endo/exonu/phosph_ase_sf"/>
</dbReference>
<organism evidence="3 4">
    <name type="scientific">Sungkyunkwania multivorans</name>
    <dbReference type="NCBI Taxonomy" id="1173618"/>
    <lineage>
        <taxon>Bacteria</taxon>
        <taxon>Pseudomonadati</taxon>
        <taxon>Bacteroidota</taxon>
        <taxon>Flavobacteriia</taxon>
        <taxon>Flavobacteriales</taxon>
        <taxon>Flavobacteriaceae</taxon>
        <taxon>Sungkyunkwania</taxon>
    </lineage>
</organism>
<dbReference type="SUPFAM" id="SSF56219">
    <property type="entry name" value="DNase I-like"/>
    <property type="match status" value="1"/>
</dbReference>
<evidence type="ECO:0000313" key="3">
    <source>
        <dbReference type="EMBL" id="MFD0860973.1"/>
    </source>
</evidence>
<dbReference type="RefSeq" id="WP_386403115.1">
    <property type="nucleotide sequence ID" value="NZ_JBHTJH010000003.1"/>
</dbReference>
<feature type="transmembrane region" description="Helical" evidence="1">
    <location>
        <begin position="7"/>
        <end position="26"/>
    </location>
</feature>
<keyword evidence="1" id="KW-0812">Transmembrane</keyword>